<organism evidence="2 3">
    <name type="scientific">Cohnella nanjingensis</name>
    <dbReference type="NCBI Taxonomy" id="1387779"/>
    <lineage>
        <taxon>Bacteria</taxon>
        <taxon>Bacillati</taxon>
        <taxon>Bacillota</taxon>
        <taxon>Bacilli</taxon>
        <taxon>Bacillales</taxon>
        <taxon>Paenibacillaceae</taxon>
        <taxon>Cohnella</taxon>
    </lineage>
</organism>
<gene>
    <name evidence="2" type="ORF">H7C19_05115</name>
</gene>
<dbReference type="InterPro" id="IPR011335">
    <property type="entry name" value="Restrct_endonuc-II-like"/>
</dbReference>
<proteinExistence type="predicted"/>
<reference evidence="2 3" key="1">
    <citation type="submission" date="2020-08" db="EMBL/GenBank/DDBJ databases">
        <title>Cohnella phylogeny.</title>
        <authorList>
            <person name="Dunlap C."/>
        </authorList>
    </citation>
    <scope>NUCLEOTIDE SEQUENCE [LARGE SCALE GENOMIC DNA]</scope>
    <source>
        <strain evidence="2 3">DSM 28246</strain>
    </source>
</reference>
<feature type="coiled-coil region" evidence="1">
    <location>
        <begin position="106"/>
        <end position="156"/>
    </location>
</feature>
<dbReference type="Proteomes" id="UP000547209">
    <property type="component" value="Unassembled WGS sequence"/>
</dbReference>
<dbReference type="SUPFAM" id="SSF52980">
    <property type="entry name" value="Restriction endonuclease-like"/>
    <property type="match status" value="1"/>
</dbReference>
<name>A0A7X0RM45_9BACL</name>
<dbReference type="EMBL" id="JACJVP010000006">
    <property type="protein sequence ID" value="MBB6670062.1"/>
    <property type="molecule type" value="Genomic_DNA"/>
</dbReference>
<sequence>MYNNPEIKKLAIEIIASLVYKKTQMYELILRPAGVSDKFFSSLMKKRNVEGKPLTKRDIGAIIVQELDMNPQYKMNIIEMIKIAANWNQFHLTENEMLARATVQKAREVLNVMEIMEEKEKQLLREEKEKERKRLEEEKRAAKVELEREIQNQSKLLLMMYDELVMMKDNPQKRGLMLEQLMNMLFNVYDIALMHSFRRNEGGEQIDGAFKLDGWHYLVEMKWTSQITDMKQLDSLYGKVSRSGKQTMGLFLSIGGWSPHVVPLMKQQPDKSIFLMDGFDFRMVLTQDISLIDLLRRKIERFNIETEPFVSVLNILG</sequence>
<evidence type="ECO:0008006" key="4">
    <source>
        <dbReference type="Google" id="ProtNLM"/>
    </source>
</evidence>
<evidence type="ECO:0000256" key="1">
    <source>
        <dbReference type="SAM" id="Coils"/>
    </source>
</evidence>
<keyword evidence="1" id="KW-0175">Coiled coil</keyword>
<accession>A0A7X0RM45</accession>
<keyword evidence="3" id="KW-1185">Reference proteome</keyword>
<dbReference type="RefSeq" id="WP_185141496.1">
    <property type="nucleotide sequence ID" value="NZ_JACJVP010000006.1"/>
</dbReference>
<evidence type="ECO:0000313" key="3">
    <source>
        <dbReference type="Proteomes" id="UP000547209"/>
    </source>
</evidence>
<evidence type="ECO:0000313" key="2">
    <source>
        <dbReference type="EMBL" id="MBB6670062.1"/>
    </source>
</evidence>
<dbReference type="AlphaFoldDB" id="A0A7X0RM45"/>
<comment type="caution">
    <text evidence="2">The sequence shown here is derived from an EMBL/GenBank/DDBJ whole genome shotgun (WGS) entry which is preliminary data.</text>
</comment>
<protein>
    <recommendedName>
        <fullName evidence="4">Restriction endonuclease type IV Mrr domain-containing protein</fullName>
    </recommendedName>
</protein>